<evidence type="ECO:0000256" key="2">
    <source>
        <dbReference type="ARBA" id="ARBA00022490"/>
    </source>
</evidence>
<dbReference type="InterPro" id="IPR036397">
    <property type="entry name" value="RNaseH_sf"/>
</dbReference>
<dbReference type="Pfam" id="PF14579">
    <property type="entry name" value="HHH_6"/>
    <property type="match status" value="1"/>
</dbReference>
<accession>A0A5B8K2M4</accession>
<dbReference type="InterPro" id="IPR040982">
    <property type="entry name" value="DNA_pol3_finger"/>
</dbReference>
<keyword evidence="8 11" id="KW-0269">Exonuclease</keyword>
<dbReference type="Proteomes" id="UP000318927">
    <property type="component" value="Chromosome"/>
</dbReference>
<dbReference type="GO" id="GO:0006261">
    <property type="term" value="P:DNA-templated DNA replication"/>
    <property type="evidence" value="ECO:0007669"/>
    <property type="project" value="UniProtKB-UniRule"/>
</dbReference>
<comment type="function">
    <text evidence="1 11">Required for replicative DNA synthesis. This DNA polymerase also exhibits 3' to 5' exonuclease activity.</text>
</comment>
<evidence type="ECO:0000256" key="8">
    <source>
        <dbReference type="ARBA" id="ARBA00022839"/>
    </source>
</evidence>
<protein>
    <recommendedName>
        <fullName evidence="11">DNA polymerase III PolC-type</fullName>
        <shortName evidence="11">PolIII</shortName>
        <ecNumber evidence="11">2.7.7.7</ecNumber>
    </recommendedName>
</protein>
<evidence type="ECO:0000259" key="14">
    <source>
        <dbReference type="SMART" id="SM00481"/>
    </source>
</evidence>
<dbReference type="Pfam" id="PF02811">
    <property type="entry name" value="PHP"/>
    <property type="match status" value="1"/>
</dbReference>
<dbReference type="PANTHER" id="PTHR32294">
    <property type="entry name" value="DNA POLYMERASE III SUBUNIT ALPHA"/>
    <property type="match status" value="1"/>
</dbReference>
<dbReference type="OrthoDB" id="9804290at2"/>
<dbReference type="NCBIfam" id="NF001688">
    <property type="entry name" value="PRK00448.1"/>
    <property type="match status" value="1"/>
</dbReference>
<dbReference type="InterPro" id="IPR006308">
    <property type="entry name" value="Pol_III_a_PolC-type_gram_pos"/>
</dbReference>
<dbReference type="PANTHER" id="PTHR32294:SF5">
    <property type="entry name" value="DNA POLYMERASE III POLC-TYPE"/>
    <property type="match status" value="1"/>
</dbReference>
<dbReference type="InterPro" id="IPR029460">
    <property type="entry name" value="DNAPol_HHH"/>
</dbReference>
<evidence type="ECO:0000256" key="12">
    <source>
        <dbReference type="SAM" id="Coils"/>
    </source>
</evidence>
<dbReference type="RefSeq" id="WP_146368681.1">
    <property type="nucleotide sequence ID" value="NZ_CP042295.1"/>
</dbReference>
<dbReference type="Pfam" id="PF07733">
    <property type="entry name" value="DNA_pol3_alpha"/>
    <property type="match status" value="2"/>
</dbReference>
<dbReference type="InterPro" id="IPR004805">
    <property type="entry name" value="DnaE2/DnaE/PolC"/>
</dbReference>
<dbReference type="HAMAP" id="MF_00356">
    <property type="entry name" value="DNApol_PolC"/>
    <property type="match status" value="1"/>
</dbReference>
<dbReference type="Gene3D" id="1.10.150.700">
    <property type="entry name" value="PolC, middle finger domain"/>
    <property type="match status" value="1"/>
</dbReference>
<keyword evidence="7 11" id="KW-0378">Hydrolase</keyword>
<dbReference type="KEGG" id="mans:FRW55_03095"/>
<keyword evidence="3 11" id="KW-0808">Transferase</keyword>
<dbReference type="InterPro" id="IPR004013">
    <property type="entry name" value="PHP_dom"/>
</dbReference>
<comment type="catalytic activity">
    <reaction evidence="10 11">
        <text>DNA(n) + a 2'-deoxyribonucleoside 5'-triphosphate = DNA(n+1) + diphosphate</text>
        <dbReference type="Rhea" id="RHEA:22508"/>
        <dbReference type="Rhea" id="RHEA-COMP:17339"/>
        <dbReference type="Rhea" id="RHEA-COMP:17340"/>
        <dbReference type="ChEBI" id="CHEBI:33019"/>
        <dbReference type="ChEBI" id="CHEBI:61560"/>
        <dbReference type="ChEBI" id="CHEBI:173112"/>
        <dbReference type="EC" id="2.7.7.7"/>
    </reaction>
</comment>
<dbReference type="FunFam" id="3.30.420.10:FF:000045">
    <property type="entry name" value="3'-5' exonuclease DinG"/>
    <property type="match status" value="1"/>
</dbReference>
<name>A0A5B8K2M4_9MOLU</name>
<dbReference type="Gene3D" id="6.10.140.1510">
    <property type="match status" value="1"/>
</dbReference>
<dbReference type="GO" id="GO:0005737">
    <property type="term" value="C:cytoplasm"/>
    <property type="evidence" value="ECO:0007669"/>
    <property type="project" value="UniProtKB-SubCell"/>
</dbReference>
<keyword evidence="6 11" id="KW-0540">Nuclease</keyword>
<dbReference type="GO" id="GO:0003677">
    <property type="term" value="F:DNA binding"/>
    <property type="evidence" value="ECO:0007669"/>
    <property type="project" value="UniProtKB-UniRule"/>
</dbReference>
<dbReference type="GO" id="GO:0003887">
    <property type="term" value="F:DNA-directed DNA polymerase activity"/>
    <property type="evidence" value="ECO:0007669"/>
    <property type="project" value="UniProtKB-UniRule"/>
</dbReference>
<keyword evidence="12" id="KW-0175">Coiled coil</keyword>
<keyword evidence="5 11" id="KW-0235">DNA replication</keyword>
<evidence type="ECO:0000256" key="9">
    <source>
        <dbReference type="ARBA" id="ARBA00022932"/>
    </source>
</evidence>
<evidence type="ECO:0000256" key="11">
    <source>
        <dbReference type="HAMAP-Rule" id="MF_00356"/>
    </source>
</evidence>
<evidence type="ECO:0000313" key="16">
    <source>
        <dbReference type="Proteomes" id="UP000318927"/>
    </source>
</evidence>
<dbReference type="InterPro" id="IPR006054">
    <property type="entry name" value="DnaQ"/>
</dbReference>
<evidence type="ECO:0000256" key="3">
    <source>
        <dbReference type="ARBA" id="ARBA00022679"/>
    </source>
</evidence>
<dbReference type="Pfam" id="PF17657">
    <property type="entry name" value="DNA_pol3_finger"/>
    <property type="match status" value="1"/>
</dbReference>
<dbReference type="Gene3D" id="3.30.420.10">
    <property type="entry name" value="Ribonuclease H-like superfamily/Ribonuclease H"/>
    <property type="match status" value="1"/>
</dbReference>
<dbReference type="GO" id="GO:0008408">
    <property type="term" value="F:3'-5' exonuclease activity"/>
    <property type="evidence" value="ECO:0007669"/>
    <property type="project" value="UniProtKB-UniRule"/>
</dbReference>
<evidence type="ECO:0000256" key="10">
    <source>
        <dbReference type="ARBA" id="ARBA00049244"/>
    </source>
</evidence>
<gene>
    <name evidence="11" type="primary">polC</name>
    <name evidence="15" type="ORF">FRW55_03095</name>
</gene>
<feature type="domain" description="Polymerase/histidinol phosphatase N-terminal" evidence="14">
    <location>
        <begin position="336"/>
        <end position="403"/>
    </location>
</feature>
<dbReference type="CDD" id="cd06127">
    <property type="entry name" value="DEDDh"/>
    <property type="match status" value="1"/>
</dbReference>
<keyword evidence="2 11" id="KW-0963">Cytoplasm</keyword>
<dbReference type="Gene3D" id="2.40.50.140">
    <property type="entry name" value="Nucleic acid-binding proteins"/>
    <property type="match status" value="1"/>
</dbReference>
<evidence type="ECO:0000256" key="4">
    <source>
        <dbReference type="ARBA" id="ARBA00022695"/>
    </source>
</evidence>
<dbReference type="Gene3D" id="3.20.20.140">
    <property type="entry name" value="Metal-dependent hydrolases"/>
    <property type="match status" value="2"/>
</dbReference>
<dbReference type="EC" id="2.7.7.7" evidence="11"/>
<dbReference type="SMART" id="SM00479">
    <property type="entry name" value="EXOIII"/>
    <property type="match status" value="1"/>
</dbReference>
<feature type="coiled-coil region" evidence="12">
    <location>
        <begin position="169"/>
        <end position="204"/>
    </location>
</feature>
<evidence type="ECO:0000256" key="1">
    <source>
        <dbReference type="ARBA" id="ARBA00003452"/>
    </source>
</evidence>
<comment type="similarity">
    <text evidence="11">Belongs to the DNA polymerase type-C family. PolC subfamily.</text>
</comment>
<dbReference type="InterPro" id="IPR013520">
    <property type="entry name" value="Ribonucl_H"/>
</dbReference>
<evidence type="ECO:0000256" key="5">
    <source>
        <dbReference type="ARBA" id="ARBA00022705"/>
    </source>
</evidence>
<organism evidence="15 16">
    <name type="scientific">Mycoplasma anserisalpingitidis</name>
    <dbReference type="NCBI Taxonomy" id="519450"/>
    <lineage>
        <taxon>Bacteria</taxon>
        <taxon>Bacillati</taxon>
        <taxon>Mycoplasmatota</taxon>
        <taxon>Mollicutes</taxon>
        <taxon>Mycoplasmataceae</taxon>
        <taxon>Mycoplasma</taxon>
    </lineage>
</organism>
<dbReference type="InterPro" id="IPR012337">
    <property type="entry name" value="RNaseH-like_sf"/>
</dbReference>
<dbReference type="EMBL" id="CP042295">
    <property type="protein sequence ID" value="QDY87125.1"/>
    <property type="molecule type" value="Genomic_DNA"/>
</dbReference>
<dbReference type="InterPro" id="IPR012340">
    <property type="entry name" value="NA-bd_OB-fold"/>
</dbReference>
<dbReference type="Pfam" id="PF00929">
    <property type="entry name" value="RNase_T"/>
    <property type="match status" value="1"/>
</dbReference>
<reference evidence="15 16" key="1">
    <citation type="journal article" date="2019" name="Microbiol. Resour. Announc.">
        <title>Complete Genome Sequences of Three Mycoplasma anserisalpingitis (Mycoplasma sp. 1220) Strains.</title>
        <authorList>
            <person name="Grozner D."/>
            <person name="Forro B."/>
            <person name="Kovacs A.B."/>
            <person name="Marton S."/>
            <person name="Banyai K."/>
            <person name="Kreizinger Z."/>
            <person name="Sulyok K.M."/>
            <person name="Gyuranecz M."/>
        </authorList>
    </citation>
    <scope>NUCLEOTIDE SEQUENCE [LARGE SCALE GENOMIC DNA]</scope>
    <source>
        <strain evidence="15 16">ATCC:BAA-2147</strain>
    </source>
</reference>
<sequence length="1455" mass="167947">MNFYRDSHLASFFKMLNLEDMKSFKESFIVDDQIIFKENNHGIPVYKFTIGSFSMPSVEDFFTLLLTVSEIKNQIFKIKFNITSKFFDPSEIKKYIIRIHEVYGGLNNLYTFLTKTGEIKADINNQNYLVEIKETLDKEETTKLYEPEISKVNEFLHKIGLNWFNLVLHVNQIVNIEEYNKKINEKKNEELKLFIKKMEENEKNNNLISFNAPRAKFHRPSKNYVKMKIDEINSNQSLYTKTDVNTVAEVFKTDYSISKNGYHIYTFVVTDYNDAIEVKKISKAVIEELPKKGDTIEIFGTIENDFRNRRFIMLDNFVKTAKLFEDKKDIYERKRVELNTRSKMNTMDGILEAKEILDIASKYGHKAVALVDNTSVQNFPKFFSESKKSGVKPIYGVTFNVIHKNNMAVIGKVPDSQLRDVEYVSFDIETTHLSPYVGDIIEFGASIVKDGKITEKFQFFLKSKEKLSDFTKELTKISDEMLEKQGLEQIDGLLKIRNILDNKVAVAHNAQFDYNFIFEKLKQYNIELPNTTFIDSLIISRLLFPDKSKHRLENYCAYLEVEYSRDVAHRADYDAEVLANAWRGSFQKLQDLKITNFRELYEYKDNSLYDKTRAANITVLALNQQGLKELFELVTFALTDNFYKEPKLFYEDLPKSNNLLIGSSGIQGDLIDSLLYSSKDKIDYYMNYFDYIEIPAPQNFRHKVKYGEFSEKEIEELLKYLILRSKEKNKIPVAIGDVRYESKKDLSVYSILVNSKGIGGVAHYLYNYDKEVKLQLPYNDFLTTDEMIQEFRFLNDIKLIEEIVIDNTNKIADLVEEIEVIKKDLYTPKFDDSTTKLPELVYKTAHEIYGEKLPEIVEERIKKEIEPILKYGFDVVYWISHILVKKSLDNGYLVGSRGSVGSSLVATLSGITEINPLEPHYICEICKHFELAKTPGITSGFDLEEKNCPNCNKLMKRDGQSIPFETFLGFNADKVPDIDLNFSGDYQPVIHDEVKRLFGDGHTFRAGTISTIAEKTAYGYIKAVNEEQGLNYSPLFIEFLSKKLEGVKKTTGQHPGGIIIIPKEFSVEDFTPVNYPANDMSSTWKTTHFEYRAIHDNVLKLDILGHVDPMAIKMLEKLTGLNVKKDIPVKDEKVIAIFSNTNSLGIKPEDIGGETTGALGIPEFGTGFVRQMLSKANPNSFADLVSLSGLSHGTNVWLNNAHDLIVNEGLTLKDVICCRDDIMIYLMGKGVEPSLSFKVMEQVRKGKSITAEQEKELLAKNVETWYIESMKKIEYMFPKAHATAYVLMAWRIAWFKVYYPLEFYATFFTTRCEAFDLVTMMNDYNANKINNKITEINSKDKKDRSTKEQNLIPTLELAREMYCRGYKISNINIYKSLEVEWVVDKANKALIPPFSVIDGLGYNAAHTIITAREERPFLSIEDFKKRTSINQTQFKDMHELGVFEELDETDQMRLF</sequence>
<keyword evidence="16" id="KW-1185">Reference proteome</keyword>
<dbReference type="InterPro" id="IPR003141">
    <property type="entry name" value="Pol/His_phosphatase_N"/>
</dbReference>
<dbReference type="Gene3D" id="1.10.150.870">
    <property type="match status" value="1"/>
</dbReference>
<evidence type="ECO:0000256" key="7">
    <source>
        <dbReference type="ARBA" id="ARBA00022801"/>
    </source>
</evidence>
<dbReference type="SMART" id="SM00481">
    <property type="entry name" value="POLIIIAc"/>
    <property type="match status" value="1"/>
</dbReference>
<feature type="domain" description="Exonuclease" evidence="13">
    <location>
        <begin position="422"/>
        <end position="591"/>
    </location>
</feature>
<comment type="subcellular location">
    <subcellularLocation>
        <location evidence="11">Cytoplasm</location>
    </subcellularLocation>
</comment>
<dbReference type="SUPFAM" id="SSF53098">
    <property type="entry name" value="Ribonuclease H-like"/>
    <property type="match status" value="1"/>
</dbReference>
<keyword evidence="9 11" id="KW-0239">DNA-directed DNA polymerase</keyword>
<keyword evidence="4 11" id="KW-0548">Nucleotidyltransferase</keyword>
<evidence type="ECO:0000313" key="15">
    <source>
        <dbReference type="EMBL" id="QDY87125.1"/>
    </source>
</evidence>
<dbReference type="InterPro" id="IPR011708">
    <property type="entry name" value="DNA_pol3_alpha_NTPase_dom"/>
</dbReference>
<evidence type="ECO:0000256" key="6">
    <source>
        <dbReference type="ARBA" id="ARBA00022722"/>
    </source>
</evidence>
<dbReference type="InterPro" id="IPR044923">
    <property type="entry name" value="PolC_middle_finger_sf"/>
</dbReference>
<dbReference type="NCBIfam" id="TIGR01405">
    <property type="entry name" value="polC_Gram_pos"/>
    <property type="match status" value="1"/>
</dbReference>
<proteinExistence type="inferred from homology"/>
<dbReference type="NCBIfam" id="TIGR00573">
    <property type="entry name" value="dnaq"/>
    <property type="match status" value="1"/>
</dbReference>
<dbReference type="Gene3D" id="3.30.1900.20">
    <property type="match status" value="2"/>
</dbReference>
<evidence type="ECO:0000259" key="13">
    <source>
        <dbReference type="SMART" id="SM00479"/>
    </source>
</evidence>